<gene>
    <name evidence="1" type="ORF">LshimejAT787_0606280</name>
</gene>
<name>A0A9P3PQD3_LYOSH</name>
<dbReference type="AlphaFoldDB" id="A0A9P3PQD3"/>
<keyword evidence="2" id="KW-1185">Reference proteome</keyword>
<dbReference type="EMBL" id="BRPK01000006">
    <property type="protein sequence ID" value="GLB39466.1"/>
    <property type="molecule type" value="Genomic_DNA"/>
</dbReference>
<proteinExistence type="predicted"/>
<evidence type="ECO:0000313" key="1">
    <source>
        <dbReference type="EMBL" id="GLB39466.1"/>
    </source>
</evidence>
<reference evidence="1" key="1">
    <citation type="submission" date="2022-07" db="EMBL/GenBank/DDBJ databases">
        <title>The genome of Lyophyllum shimeji provides insight into the initial evolution of ectomycorrhizal fungal genome.</title>
        <authorList>
            <person name="Kobayashi Y."/>
            <person name="Shibata T."/>
            <person name="Hirakawa H."/>
            <person name="Shigenobu S."/>
            <person name="Nishiyama T."/>
            <person name="Yamada A."/>
            <person name="Hasebe M."/>
            <person name="Kawaguchi M."/>
        </authorList>
    </citation>
    <scope>NUCLEOTIDE SEQUENCE</scope>
    <source>
        <strain evidence="1">AT787</strain>
    </source>
</reference>
<protein>
    <submittedName>
        <fullName evidence="1">Uncharacterized protein</fullName>
    </submittedName>
</protein>
<sequence length="174" mass="18643">MFRPTAKDVASSRENRGLLRKAFVVGGRRRIRRSVKTPETLFFAGVRVAQHAKGSSTGSAGAGSVYVPGAATRARFPVEYNGHLGPRRGKKIKEGTKTLATGYISNAQPGARVCNGSAFRRHLLLLAGPHGDHSVFSCFLIPVRRHAVGPRLVGAFTLAVIIDLSDRSLSTTHA</sequence>
<evidence type="ECO:0000313" key="2">
    <source>
        <dbReference type="Proteomes" id="UP001063166"/>
    </source>
</evidence>
<accession>A0A9P3PQD3</accession>
<organism evidence="1 2">
    <name type="scientific">Lyophyllum shimeji</name>
    <name type="common">Hon-shimeji</name>
    <name type="synonym">Tricholoma shimeji</name>
    <dbReference type="NCBI Taxonomy" id="47721"/>
    <lineage>
        <taxon>Eukaryota</taxon>
        <taxon>Fungi</taxon>
        <taxon>Dikarya</taxon>
        <taxon>Basidiomycota</taxon>
        <taxon>Agaricomycotina</taxon>
        <taxon>Agaricomycetes</taxon>
        <taxon>Agaricomycetidae</taxon>
        <taxon>Agaricales</taxon>
        <taxon>Tricholomatineae</taxon>
        <taxon>Lyophyllaceae</taxon>
        <taxon>Lyophyllum</taxon>
    </lineage>
</organism>
<comment type="caution">
    <text evidence="1">The sequence shown here is derived from an EMBL/GenBank/DDBJ whole genome shotgun (WGS) entry which is preliminary data.</text>
</comment>
<dbReference type="Proteomes" id="UP001063166">
    <property type="component" value="Unassembled WGS sequence"/>
</dbReference>